<name>A0A177KF26_9MICO</name>
<dbReference type="PROSITE" id="PS01125">
    <property type="entry name" value="ROK"/>
    <property type="match status" value="1"/>
</dbReference>
<dbReference type="Gene3D" id="3.30.420.40">
    <property type="match status" value="2"/>
</dbReference>
<proteinExistence type="inferred from homology"/>
<dbReference type="InterPro" id="IPR049874">
    <property type="entry name" value="ROK_cs"/>
</dbReference>
<protein>
    <submittedName>
        <fullName evidence="3">ROK family protein</fullName>
    </submittedName>
</protein>
<dbReference type="Pfam" id="PF13412">
    <property type="entry name" value="HTH_24"/>
    <property type="match status" value="1"/>
</dbReference>
<sequence length="422" mass="43996">MRAGSEADAEEGTVVGKRSSRDIRSESRLDVLHALLSAGTSTRGELAQVTGLSIATVATIVQELRGEGLVADAGSSALGAGRPTTMLRVNGDRGRILGIDVAETYVRAIVFDAALEQVGSVEVPMDESLPSVGSVTESIVRAVDTALSETGVDRAHVLGAGVALPGLISAEESADAVAPRWAARNVEVLHRLRERIGLPLVVENPLKAIATAELWFGRGRTASSMVIANLGTGVGAGIVLEGKILRGATHSAGEWGHAVLVLDGRSCRCGRLGCVEAYVGAPGIQQTLREIAPDHELARVPQREFIVGLARTHRESGGDPVVEEVLERTAHYLGVALGDLASIIDPEVMMLTGWTAWALGDDLVDPTKAELQRRAPAGATTGVELGVSTVRGSSVAIGMATLAFERFLGDVGLSTTRLPLAL</sequence>
<evidence type="ECO:0000256" key="2">
    <source>
        <dbReference type="SAM" id="MobiDB-lite"/>
    </source>
</evidence>
<comment type="caution">
    <text evidence="3">The sequence shown here is derived from an EMBL/GenBank/DDBJ whole genome shotgun (WGS) entry which is preliminary data.</text>
</comment>
<dbReference type="InterPro" id="IPR036388">
    <property type="entry name" value="WH-like_DNA-bd_sf"/>
</dbReference>
<dbReference type="PANTHER" id="PTHR18964">
    <property type="entry name" value="ROK (REPRESSOR, ORF, KINASE) FAMILY"/>
    <property type="match status" value="1"/>
</dbReference>
<dbReference type="Pfam" id="PF00480">
    <property type="entry name" value="ROK"/>
    <property type="match status" value="1"/>
</dbReference>
<dbReference type="InterPro" id="IPR000600">
    <property type="entry name" value="ROK"/>
</dbReference>
<dbReference type="SUPFAM" id="SSF46785">
    <property type="entry name" value="Winged helix' DNA-binding domain"/>
    <property type="match status" value="1"/>
</dbReference>
<comment type="similarity">
    <text evidence="1">Belongs to the ROK (NagC/XylR) family.</text>
</comment>
<dbReference type="InterPro" id="IPR043129">
    <property type="entry name" value="ATPase_NBD"/>
</dbReference>
<dbReference type="OrthoDB" id="3534172at2"/>
<evidence type="ECO:0000256" key="1">
    <source>
        <dbReference type="ARBA" id="ARBA00006479"/>
    </source>
</evidence>
<dbReference type="EMBL" id="LSTV01000001">
    <property type="protein sequence ID" value="OAH51978.1"/>
    <property type="molecule type" value="Genomic_DNA"/>
</dbReference>
<dbReference type="Gene3D" id="1.10.10.10">
    <property type="entry name" value="Winged helix-like DNA-binding domain superfamily/Winged helix DNA-binding domain"/>
    <property type="match status" value="1"/>
</dbReference>
<dbReference type="PANTHER" id="PTHR18964:SF149">
    <property type="entry name" value="BIFUNCTIONAL UDP-N-ACETYLGLUCOSAMINE 2-EPIMERASE_N-ACETYLMANNOSAMINE KINASE"/>
    <property type="match status" value="1"/>
</dbReference>
<dbReference type="InterPro" id="IPR036390">
    <property type="entry name" value="WH_DNA-bd_sf"/>
</dbReference>
<organism evidence="3 4">
    <name type="scientific">Microbacterium oleivorans</name>
    <dbReference type="NCBI Taxonomy" id="273677"/>
    <lineage>
        <taxon>Bacteria</taxon>
        <taxon>Bacillati</taxon>
        <taxon>Actinomycetota</taxon>
        <taxon>Actinomycetes</taxon>
        <taxon>Micrococcales</taxon>
        <taxon>Microbacteriaceae</taxon>
        <taxon>Microbacterium</taxon>
    </lineage>
</organism>
<accession>A0A177KF26</accession>
<dbReference type="AlphaFoldDB" id="A0A177KF26"/>
<feature type="region of interest" description="Disordered" evidence="2">
    <location>
        <begin position="1"/>
        <end position="21"/>
    </location>
</feature>
<evidence type="ECO:0000313" key="3">
    <source>
        <dbReference type="EMBL" id="OAH51978.1"/>
    </source>
</evidence>
<dbReference type="SUPFAM" id="SSF53067">
    <property type="entry name" value="Actin-like ATPase domain"/>
    <property type="match status" value="1"/>
</dbReference>
<evidence type="ECO:0000313" key="4">
    <source>
        <dbReference type="Proteomes" id="UP000076998"/>
    </source>
</evidence>
<gene>
    <name evidence="3" type="ORF">AYL44_04515</name>
</gene>
<dbReference type="Proteomes" id="UP000076998">
    <property type="component" value="Unassembled WGS sequence"/>
</dbReference>
<reference evidence="3 4" key="1">
    <citation type="submission" date="2016-02" db="EMBL/GenBank/DDBJ databases">
        <authorList>
            <person name="Wen L."/>
            <person name="He K."/>
            <person name="Yang H."/>
        </authorList>
    </citation>
    <scope>NUCLEOTIDE SEQUENCE [LARGE SCALE GENOMIC DNA]</scope>
    <source>
        <strain evidence="3 4">CD11_3</strain>
    </source>
</reference>